<accession>A0ABQ5ZFF6</accession>
<organism evidence="2 3">
    <name type="scientific">Shinella yambaruensis</name>
    <dbReference type="NCBI Taxonomy" id="415996"/>
    <lineage>
        <taxon>Bacteria</taxon>
        <taxon>Pseudomonadati</taxon>
        <taxon>Pseudomonadota</taxon>
        <taxon>Alphaproteobacteria</taxon>
        <taxon>Hyphomicrobiales</taxon>
        <taxon>Rhizobiaceae</taxon>
        <taxon>Shinella</taxon>
    </lineage>
</organism>
<dbReference type="PIRSF" id="PIRSF029792">
    <property type="entry name" value="Pro_racemase"/>
    <property type="match status" value="1"/>
</dbReference>
<evidence type="ECO:0000313" key="2">
    <source>
        <dbReference type="EMBL" id="GLR50494.1"/>
    </source>
</evidence>
<dbReference type="PANTHER" id="PTHR33442">
    <property type="entry name" value="TRANS-3-HYDROXY-L-PROLINE DEHYDRATASE"/>
    <property type="match status" value="1"/>
</dbReference>
<name>A0ABQ5ZFF6_9HYPH</name>
<evidence type="ECO:0000256" key="1">
    <source>
        <dbReference type="ARBA" id="ARBA00007529"/>
    </source>
</evidence>
<dbReference type="SFLD" id="SFLDS00028">
    <property type="entry name" value="Proline_Racemase"/>
    <property type="match status" value="1"/>
</dbReference>
<proteinExistence type="inferred from homology"/>
<dbReference type="Pfam" id="PF05544">
    <property type="entry name" value="Pro_racemase"/>
    <property type="match status" value="1"/>
</dbReference>
<evidence type="ECO:0000313" key="3">
    <source>
        <dbReference type="Proteomes" id="UP001156702"/>
    </source>
</evidence>
<comment type="caution">
    <text evidence="2">The sequence shown here is derived from an EMBL/GenBank/DDBJ whole genome shotgun (WGS) entry which is preliminary data.</text>
</comment>
<comment type="similarity">
    <text evidence="1">Belongs to the proline racemase family.</text>
</comment>
<reference evidence="3" key="1">
    <citation type="journal article" date="2019" name="Int. J. Syst. Evol. Microbiol.">
        <title>The Global Catalogue of Microorganisms (GCM) 10K type strain sequencing project: providing services to taxonomists for standard genome sequencing and annotation.</title>
        <authorList>
            <consortium name="The Broad Institute Genomics Platform"/>
            <consortium name="The Broad Institute Genome Sequencing Center for Infectious Disease"/>
            <person name="Wu L."/>
            <person name="Ma J."/>
        </authorList>
    </citation>
    <scope>NUCLEOTIDE SEQUENCE [LARGE SCALE GENOMIC DNA]</scope>
    <source>
        <strain evidence="3">NBRC 102122</strain>
    </source>
</reference>
<dbReference type="SUPFAM" id="SSF54506">
    <property type="entry name" value="Diaminopimelate epimerase-like"/>
    <property type="match status" value="1"/>
</dbReference>
<dbReference type="PANTHER" id="PTHR33442:SF5">
    <property type="entry name" value="BIFUNCTIONAL TRANS-3-HYDROXY-L-PROLINE DEHYDRATASE_2-EPIMERASE"/>
    <property type="match status" value="1"/>
</dbReference>
<dbReference type="InterPro" id="IPR008794">
    <property type="entry name" value="Pro_racemase_fam"/>
</dbReference>
<dbReference type="Gene3D" id="3.10.310.10">
    <property type="entry name" value="Diaminopimelate Epimerase, Chain A, domain 1"/>
    <property type="match status" value="2"/>
</dbReference>
<keyword evidence="3" id="KW-1185">Reference proteome</keyword>
<dbReference type="Proteomes" id="UP001156702">
    <property type="component" value="Unassembled WGS sequence"/>
</dbReference>
<sequence>MAPGMETAAGPAQTEHIDMRWKRTIQLLDVHCEGEIGKVAIGGVPKIPGNTIAEQLHHINTVDDSLRRFLCLEPRAAATGSVNLLVPAKRPEADAGFIILQADQAHASSGSNSICVTTALLESGIVEMKEPETVVVLDTAAGLVKATATCRDGRCEKVRLTMVPSFVQELDVEIDTPHWGRVRFDISYGGIFYALVDVDQIGTKIEKANARALVDAGMALKDLINTSMKVVHPEIPEISGVAYVMFRDRDPDGLVRTATTMWPGRVDRSPCGTGNSANLATLHARGLAKVGDTFRSRSIIGSEFEVGLEAETVVAGRKAIIPTITGRGWTFGLHQVALDPTDPLANGFAMTDTWGPQAGEIR</sequence>
<dbReference type="EMBL" id="BSOP01000013">
    <property type="protein sequence ID" value="GLR50494.1"/>
    <property type="molecule type" value="Genomic_DNA"/>
</dbReference>
<protein>
    <submittedName>
        <fullName evidence="2">Proline racemase</fullName>
    </submittedName>
</protein>
<gene>
    <name evidence="2" type="ORF">GCM10007923_17000</name>
</gene>